<keyword evidence="8" id="KW-0460">Magnesium</keyword>
<evidence type="ECO:0000256" key="1">
    <source>
        <dbReference type="ARBA" id="ARBA00001946"/>
    </source>
</evidence>
<comment type="cofactor">
    <cofactor evidence="1">
        <name>Mg(2+)</name>
        <dbReference type="ChEBI" id="CHEBI:18420"/>
    </cofactor>
</comment>
<keyword evidence="7" id="KW-0067">ATP-binding</keyword>
<evidence type="ECO:0000256" key="5">
    <source>
        <dbReference type="ARBA" id="ARBA00022723"/>
    </source>
</evidence>
<dbReference type="GO" id="GO:0016779">
    <property type="term" value="F:nucleotidyltransferase activity"/>
    <property type="evidence" value="ECO:0007669"/>
    <property type="project" value="UniProtKB-KW"/>
</dbReference>
<organism evidence="11 12">
    <name type="scientific">Desulfonema limicola</name>
    <dbReference type="NCBI Taxonomy" id="45656"/>
    <lineage>
        <taxon>Bacteria</taxon>
        <taxon>Pseudomonadati</taxon>
        <taxon>Thermodesulfobacteriota</taxon>
        <taxon>Desulfobacteria</taxon>
        <taxon>Desulfobacterales</taxon>
        <taxon>Desulfococcaceae</taxon>
        <taxon>Desulfonema</taxon>
    </lineage>
</organism>
<dbReference type="InterPro" id="IPR043519">
    <property type="entry name" value="NT_sf"/>
</dbReference>
<keyword evidence="6" id="KW-0547">Nucleotide-binding</keyword>
<evidence type="ECO:0000259" key="10">
    <source>
        <dbReference type="Pfam" id="PF01909"/>
    </source>
</evidence>
<dbReference type="PANTHER" id="PTHR33571">
    <property type="entry name" value="SSL8005 PROTEIN"/>
    <property type="match status" value="1"/>
</dbReference>
<keyword evidence="5" id="KW-0479">Metal-binding</keyword>
<evidence type="ECO:0000256" key="9">
    <source>
        <dbReference type="ARBA" id="ARBA00038276"/>
    </source>
</evidence>
<dbReference type="AlphaFoldDB" id="A0A975B5J3"/>
<dbReference type="GO" id="GO:0005524">
    <property type="term" value="F:ATP binding"/>
    <property type="evidence" value="ECO:0007669"/>
    <property type="project" value="UniProtKB-KW"/>
</dbReference>
<dbReference type="RefSeq" id="WP_207690973.1">
    <property type="nucleotide sequence ID" value="NZ_CP061799.1"/>
</dbReference>
<dbReference type="Gene3D" id="3.30.460.10">
    <property type="entry name" value="Beta Polymerase, domain 2"/>
    <property type="match status" value="1"/>
</dbReference>
<evidence type="ECO:0000256" key="8">
    <source>
        <dbReference type="ARBA" id="ARBA00022842"/>
    </source>
</evidence>
<evidence type="ECO:0000313" key="11">
    <source>
        <dbReference type="EMBL" id="QTA79201.1"/>
    </source>
</evidence>
<keyword evidence="2" id="KW-1277">Toxin-antitoxin system</keyword>
<dbReference type="PANTHER" id="PTHR33571:SF14">
    <property type="entry name" value="PROTEIN ADENYLYLTRANSFERASE MJ0435-RELATED"/>
    <property type="match status" value="1"/>
</dbReference>
<dbReference type="Proteomes" id="UP000663720">
    <property type="component" value="Chromosome"/>
</dbReference>
<evidence type="ECO:0000256" key="4">
    <source>
        <dbReference type="ARBA" id="ARBA00022695"/>
    </source>
</evidence>
<gene>
    <name evidence="11" type="ORF">dnl_14550</name>
</gene>
<evidence type="ECO:0000313" key="12">
    <source>
        <dbReference type="Proteomes" id="UP000663720"/>
    </source>
</evidence>
<dbReference type="InterPro" id="IPR052038">
    <property type="entry name" value="Type-VII_TA_antitoxin"/>
</dbReference>
<dbReference type="CDD" id="cd05403">
    <property type="entry name" value="NT_KNTase_like"/>
    <property type="match status" value="1"/>
</dbReference>
<sequence length="98" mass="11311">MNPYAEEIIQSLKTDKNFLSEKFGVVNIGMFGSCAAGNQNKDSDIDILVELKAPRFDWMAGLQIYLEKKFDRKVDLIRKSTRLKSGFIKRIEKEVFYA</sequence>
<name>A0A975B5J3_9BACT</name>
<evidence type="ECO:0000256" key="6">
    <source>
        <dbReference type="ARBA" id="ARBA00022741"/>
    </source>
</evidence>
<dbReference type="GO" id="GO:0046872">
    <property type="term" value="F:metal ion binding"/>
    <property type="evidence" value="ECO:0007669"/>
    <property type="project" value="UniProtKB-KW"/>
</dbReference>
<dbReference type="SUPFAM" id="SSF81301">
    <property type="entry name" value="Nucleotidyltransferase"/>
    <property type="match status" value="1"/>
</dbReference>
<feature type="domain" description="Polymerase nucleotidyl transferase" evidence="10">
    <location>
        <begin position="16"/>
        <end position="91"/>
    </location>
</feature>
<keyword evidence="3" id="KW-0808">Transferase</keyword>
<evidence type="ECO:0000256" key="3">
    <source>
        <dbReference type="ARBA" id="ARBA00022679"/>
    </source>
</evidence>
<dbReference type="InterPro" id="IPR002934">
    <property type="entry name" value="Polymerase_NTP_transf_dom"/>
</dbReference>
<dbReference type="EMBL" id="CP061799">
    <property type="protein sequence ID" value="QTA79201.1"/>
    <property type="molecule type" value="Genomic_DNA"/>
</dbReference>
<accession>A0A975B5J3</accession>
<keyword evidence="4" id="KW-0548">Nucleotidyltransferase</keyword>
<dbReference type="Pfam" id="PF01909">
    <property type="entry name" value="NTP_transf_2"/>
    <property type="match status" value="1"/>
</dbReference>
<keyword evidence="12" id="KW-1185">Reference proteome</keyword>
<evidence type="ECO:0000256" key="7">
    <source>
        <dbReference type="ARBA" id="ARBA00022840"/>
    </source>
</evidence>
<comment type="similarity">
    <text evidence="9">Belongs to the MntA antitoxin family.</text>
</comment>
<protein>
    <submittedName>
        <fullName evidence="11">Nucleotidyltransferase domain-containing protein</fullName>
    </submittedName>
</protein>
<dbReference type="KEGG" id="dli:dnl_14550"/>
<reference evidence="11" key="1">
    <citation type="journal article" date="2021" name="Microb. Physiol.">
        <title>Proteogenomic Insights into the Physiology of Marine, Sulfate-Reducing, Filamentous Desulfonema limicola and Desulfonema magnum.</title>
        <authorList>
            <person name="Schnaars V."/>
            <person name="Wohlbrand L."/>
            <person name="Scheve S."/>
            <person name="Hinrichs C."/>
            <person name="Reinhardt R."/>
            <person name="Rabus R."/>
        </authorList>
    </citation>
    <scope>NUCLEOTIDE SEQUENCE</scope>
    <source>
        <strain evidence="11">5ac10</strain>
    </source>
</reference>
<proteinExistence type="inferred from homology"/>
<evidence type="ECO:0000256" key="2">
    <source>
        <dbReference type="ARBA" id="ARBA00022649"/>
    </source>
</evidence>